<proteinExistence type="predicted"/>
<dbReference type="Proteomes" id="UP000045782">
    <property type="component" value="Unassembled WGS sequence"/>
</dbReference>
<gene>
    <name evidence="1" type="ORF">ERS075579_04817</name>
</gene>
<reference evidence="1 2" key="1">
    <citation type="submission" date="2015-03" db="EMBL/GenBank/DDBJ databases">
        <authorList>
            <person name="Murphy D."/>
        </authorList>
    </citation>
    <scope>NUCLEOTIDE SEQUENCE [LARGE SCALE GENOMIC DNA]</scope>
    <source>
        <strain evidence="1 2">PAP088</strain>
    </source>
</reference>
<organism evidence="1 2">
    <name type="scientific">Mycobacteroides abscessus</name>
    <dbReference type="NCBI Taxonomy" id="36809"/>
    <lineage>
        <taxon>Bacteria</taxon>
        <taxon>Bacillati</taxon>
        <taxon>Actinomycetota</taxon>
        <taxon>Actinomycetes</taxon>
        <taxon>Mycobacteriales</taxon>
        <taxon>Mycobacteriaceae</taxon>
        <taxon>Mycobacteroides</taxon>
    </lineage>
</organism>
<dbReference type="AlphaFoldDB" id="A0A0U0ZTF1"/>
<evidence type="ECO:0000313" key="2">
    <source>
        <dbReference type="Proteomes" id="UP000045782"/>
    </source>
</evidence>
<name>A0A0U0ZTF1_9MYCO</name>
<dbReference type="EMBL" id="CSWP01000012">
    <property type="protein sequence ID" value="CPV70558.1"/>
    <property type="molecule type" value="Genomic_DNA"/>
</dbReference>
<sequence>MDLNIEIKWGGFLTKWALALLQILAAAAFIMWALTPTSHPLGYWTIASYLSAAAVAYSAITLPVRITERSASE</sequence>
<dbReference type="RefSeq" id="WP_052524970.1">
    <property type="nucleotide sequence ID" value="NZ_CP014951.1"/>
</dbReference>
<accession>A0A0U0ZTF1</accession>
<protein>
    <submittedName>
        <fullName evidence="1">Uncharacterized protein</fullName>
    </submittedName>
</protein>
<evidence type="ECO:0000313" key="1">
    <source>
        <dbReference type="EMBL" id="CPV70558.1"/>
    </source>
</evidence>